<protein>
    <submittedName>
        <fullName evidence="5">Adenylyl-sulfate reductase subunit alpha</fullName>
        <ecNumber evidence="5">1.8.99.2</ecNumber>
    </submittedName>
</protein>
<dbReference type="PANTHER" id="PTHR11632">
    <property type="entry name" value="SUCCINATE DEHYDROGENASE 2 FLAVOPROTEIN SUBUNIT"/>
    <property type="match status" value="1"/>
</dbReference>
<evidence type="ECO:0000259" key="4">
    <source>
        <dbReference type="Pfam" id="PF02910"/>
    </source>
</evidence>
<dbReference type="InterPro" id="IPR027477">
    <property type="entry name" value="Succ_DH/fumarate_Rdtase_cat_sf"/>
</dbReference>
<dbReference type="EC" id="1.8.99.2" evidence="5"/>
<dbReference type="GO" id="GO:0009061">
    <property type="term" value="P:anaerobic respiration"/>
    <property type="evidence" value="ECO:0007669"/>
    <property type="project" value="TreeGrafter"/>
</dbReference>
<sequence>MNNISSEVLKTDLLIIGGGTAGCLAAVRARELNPELDVLILEKAHIARSGCLAAGMNAINAYINPGETPESFVKYVRADAMGLVREDLVLSMAERLNEVVQRVESWGLPIEKDKDGNYISRGRWNIKINGESLKPIIANKVIEYGARVINRVLVTNLLLDDGKVVGVMGFGVRTGIFYVVQAKAVIICTGGAAGIYKPNNDGSSHHKIWYSPFNTGAGYAMGIRAGAEMTSLEMRFIALRTKDVIAPTGTLALGFGASQINSRGERFMAARYGHMGAEGAPTPLRVYGPTQEMKEGRGPVFMDTTHLKEEDIYELKKSYLNMYPELVLSWAANNFNPGSEPIEIQGTEPYLVGGHTQSGYWIDKNRQTTIEGLYAAGDVAGGAPYKFVSGCWAEGFIAAEHAVEYVAGCNDIQEESNNTVVDMEMKRVYRPIENKDGVKAEEMEERLQKIMDEYAGGVSKYYEMNESELLLALNKINHLRSQVKYLIAEDYHQLMNCHEVIDRIDIAAVLIKHLLYRKETRWPAYQSRVDFPNLNDREWLKFVNSRLVDNEIEIIERPYRKLVSGDRYVP</sequence>
<dbReference type="InterPro" id="IPR037099">
    <property type="entry name" value="Fum_R/Succ_DH_flav-like_C_sf"/>
</dbReference>
<feature type="domain" description="Fumarate reductase/succinate dehydrogenase flavoprotein-like C-terminal" evidence="4">
    <location>
        <begin position="445"/>
        <end position="545"/>
    </location>
</feature>
<dbReference type="PRINTS" id="PR00411">
    <property type="entry name" value="PNDRDTASEI"/>
</dbReference>
<dbReference type="InterPro" id="IPR015939">
    <property type="entry name" value="Fum_Rdtase/Succ_DH_flav-like_C"/>
</dbReference>
<evidence type="ECO:0000256" key="2">
    <source>
        <dbReference type="ARBA" id="ARBA00023002"/>
    </source>
</evidence>
<dbReference type="Pfam" id="PF00890">
    <property type="entry name" value="FAD_binding_2"/>
    <property type="match status" value="1"/>
</dbReference>
<organism evidence="5 6">
    <name type="scientific">Iocasia fonsfrigidae</name>
    <dbReference type="NCBI Taxonomy" id="2682810"/>
    <lineage>
        <taxon>Bacteria</taxon>
        <taxon>Bacillati</taxon>
        <taxon>Bacillota</taxon>
        <taxon>Clostridia</taxon>
        <taxon>Halanaerobiales</taxon>
        <taxon>Halanaerobiaceae</taxon>
        <taxon>Iocasia</taxon>
    </lineage>
</organism>
<keyword evidence="2 5" id="KW-0560">Oxidoreductase</keyword>
<feature type="domain" description="FAD-dependent oxidoreductase 2 FAD-binding" evidence="3">
    <location>
        <begin position="12"/>
        <end position="382"/>
    </location>
</feature>
<dbReference type="InterPro" id="IPR030664">
    <property type="entry name" value="SdhA/FrdA/AprA"/>
</dbReference>
<dbReference type="GO" id="GO:0005886">
    <property type="term" value="C:plasma membrane"/>
    <property type="evidence" value="ECO:0007669"/>
    <property type="project" value="TreeGrafter"/>
</dbReference>
<dbReference type="GO" id="GO:0033765">
    <property type="term" value="F:steroid dehydrogenase activity, acting on the CH-CH group of donors"/>
    <property type="evidence" value="ECO:0007669"/>
    <property type="project" value="UniProtKB-ARBA"/>
</dbReference>
<keyword evidence="6" id="KW-1185">Reference proteome</keyword>
<dbReference type="PIRSF" id="PIRSF000171">
    <property type="entry name" value="SDHA_APRA_LASPO"/>
    <property type="match status" value="1"/>
</dbReference>
<dbReference type="RefSeq" id="WP_230867460.1">
    <property type="nucleotide sequence ID" value="NZ_CP046640.1"/>
</dbReference>
<dbReference type="GO" id="GO:0050660">
    <property type="term" value="F:flavin adenine dinucleotide binding"/>
    <property type="evidence" value="ECO:0007669"/>
    <property type="project" value="TreeGrafter"/>
</dbReference>
<dbReference type="SUPFAM" id="SSF56425">
    <property type="entry name" value="Succinate dehydrogenase/fumarate reductase flavoprotein, catalytic domain"/>
    <property type="match status" value="1"/>
</dbReference>
<dbReference type="Gene3D" id="1.20.58.100">
    <property type="entry name" value="Fumarate reductase/succinate dehydrogenase flavoprotein-like, C-terminal domain"/>
    <property type="match status" value="1"/>
</dbReference>
<dbReference type="Proteomes" id="UP000665020">
    <property type="component" value="Chromosome"/>
</dbReference>
<evidence type="ECO:0000313" key="5">
    <source>
        <dbReference type="EMBL" id="QTL99063.1"/>
    </source>
</evidence>
<dbReference type="EMBL" id="CP046640">
    <property type="protein sequence ID" value="QTL99063.1"/>
    <property type="molecule type" value="Genomic_DNA"/>
</dbReference>
<dbReference type="AlphaFoldDB" id="A0A8A7KB46"/>
<accession>A0A8A7KB46</accession>
<name>A0A8A7KB46_9FIRM</name>
<evidence type="ECO:0000313" key="6">
    <source>
        <dbReference type="Proteomes" id="UP000665020"/>
    </source>
</evidence>
<evidence type="ECO:0000256" key="1">
    <source>
        <dbReference type="ARBA" id="ARBA00022630"/>
    </source>
</evidence>
<dbReference type="SUPFAM" id="SSF51905">
    <property type="entry name" value="FAD/NAD(P)-binding domain"/>
    <property type="match status" value="1"/>
</dbReference>
<dbReference type="GO" id="GO:0009973">
    <property type="term" value="F:adenylyl-sulfate reductase activity"/>
    <property type="evidence" value="ECO:0007669"/>
    <property type="project" value="UniProtKB-EC"/>
</dbReference>
<dbReference type="NCBIfam" id="NF005331">
    <property type="entry name" value="PRK06854.1-2"/>
    <property type="match status" value="1"/>
</dbReference>
<dbReference type="GO" id="GO:0009055">
    <property type="term" value="F:electron transfer activity"/>
    <property type="evidence" value="ECO:0007669"/>
    <property type="project" value="TreeGrafter"/>
</dbReference>
<dbReference type="Gene3D" id="3.50.50.60">
    <property type="entry name" value="FAD/NAD(P)-binding domain"/>
    <property type="match status" value="1"/>
</dbReference>
<dbReference type="GO" id="GO:0000104">
    <property type="term" value="F:succinate dehydrogenase activity"/>
    <property type="evidence" value="ECO:0007669"/>
    <property type="project" value="TreeGrafter"/>
</dbReference>
<dbReference type="PANTHER" id="PTHR11632:SF51">
    <property type="entry name" value="SUCCINATE DEHYDROGENASE [UBIQUINONE] FLAVOPROTEIN SUBUNIT, MITOCHONDRIAL"/>
    <property type="match status" value="1"/>
</dbReference>
<keyword evidence="1" id="KW-0285">Flavoprotein</keyword>
<gene>
    <name evidence="5" type="ORF">GM661_14400</name>
</gene>
<evidence type="ECO:0000259" key="3">
    <source>
        <dbReference type="Pfam" id="PF00890"/>
    </source>
</evidence>
<reference evidence="5" key="1">
    <citation type="submission" date="2019-12" db="EMBL/GenBank/DDBJ databases">
        <authorList>
            <person name="zhang j."/>
            <person name="sun C.M."/>
        </authorList>
    </citation>
    <scope>NUCLEOTIDE SEQUENCE</scope>
    <source>
        <strain evidence="5">NS-1</strain>
    </source>
</reference>
<dbReference type="InterPro" id="IPR036188">
    <property type="entry name" value="FAD/NAD-bd_sf"/>
</dbReference>
<dbReference type="KEGG" id="ifn:GM661_14400"/>
<dbReference type="Pfam" id="PF02910">
    <property type="entry name" value="Succ_DH_flav_C"/>
    <property type="match status" value="1"/>
</dbReference>
<dbReference type="InterPro" id="IPR003953">
    <property type="entry name" value="FAD-dep_OxRdtase_2_FAD-bd"/>
</dbReference>
<proteinExistence type="predicted"/>
<dbReference type="Gene3D" id="3.90.700.10">
    <property type="entry name" value="Succinate dehydrogenase/fumarate reductase flavoprotein, catalytic domain"/>
    <property type="match status" value="1"/>
</dbReference>
<dbReference type="PRINTS" id="PR00368">
    <property type="entry name" value="FADPNR"/>
</dbReference>
<dbReference type="SUPFAM" id="SSF46977">
    <property type="entry name" value="Succinate dehydrogenase/fumarate reductase flavoprotein C-terminal domain"/>
    <property type="match status" value="1"/>
</dbReference>